<gene>
    <name evidence="3" type="ORF">Cgig2_026787</name>
</gene>
<dbReference type="Proteomes" id="UP001153076">
    <property type="component" value="Unassembled WGS sequence"/>
</dbReference>
<feature type="region of interest" description="Disordered" evidence="2">
    <location>
        <begin position="654"/>
        <end position="673"/>
    </location>
</feature>
<dbReference type="PANTHER" id="PTHR31071">
    <property type="entry name" value="GB|AAF24581.1"/>
    <property type="match status" value="1"/>
</dbReference>
<comment type="caution">
    <text evidence="3">The sequence shown here is derived from an EMBL/GenBank/DDBJ whole genome shotgun (WGS) entry which is preliminary data.</text>
</comment>
<keyword evidence="1" id="KW-0175">Coiled coil</keyword>
<organism evidence="3 4">
    <name type="scientific">Carnegiea gigantea</name>
    <dbReference type="NCBI Taxonomy" id="171969"/>
    <lineage>
        <taxon>Eukaryota</taxon>
        <taxon>Viridiplantae</taxon>
        <taxon>Streptophyta</taxon>
        <taxon>Embryophyta</taxon>
        <taxon>Tracheophyta</taxon>
        <taxon>Spermatophyta</taxon>
        <taxon>Magnoliopsida</taxon>
        <taxon>eudicotyledons</taxon>
        <taxon>Gunneridae</taxon>
        <taxon>Pentapetalae</taxon>
        <taxon>Caryophyllales</taxon>
        <taxon>Cactineae</taxon>
        <taxon>Cactaceae</taxon>
        <taxon>Cactoideae</taxon>
        <taxon>Echinocereeae</taxon>
        <taxon>Carnegiea</taxon>
    </lineage>
</organism>
<sequence>MKITSHTPTPNTQLSTLRNPQKSPDLPRKTLKPKPTLTPRRKVCRTPRLSARKAGPPTPLLRWKFHDDRRTGHVEAATSGNVADENSPDCRQKSKREKGMSARKLAAALWRMQAEDSVRGGDEKEEQRRRRRRRENGDRLGFKPVVGQGGRRLSCHHASIECSSEAKDLVRSPCSVNGPMNAYLCEMQSPFSLSNYEMEGATKWDPVCAKALNENSNDSKLVDKQVNTASMISSLERELQQARARVEELESERRISKKKLERFLKKLSDEKAAWRSREHEKVRAIIDDIKADLSRERKNRQRLEIVNSKLVNELAGAKLSVKRYMQDYEKERKTRELIEEVCNELAKEIGEDKAEVDLLKRECTKLRQDIEDERKMLQMAEVWREERVQMKLIDAKVVLDDKYSQMSQLIEALEKFLRSKGLSLDVSETREAEVYRHAAASINTQDIKELTYEPSNPDDIFAVVEEMAMAESHEREIEPCVEYSSASHASKIRSIANPGTENYSKDSIHRLSDVYQSEVDDGGSGWETASHVEDQGSSFSPAGSIMSVNKMYRDSNASGSCAEWEEHVGNETPVTEISEVCSAPSKQTNRIKSISRLWRSHTKNDDIYKIISVDGVKTRLSDSGVSNGSGKDGCNPLDMVGWSSPDSVNPHLNRGRKGCMERPRGPQKNSLKNKLLEARRESQKLQLRQVLQQKI</sequence>
<reference evidence="3" key="1">
    <citation type="submission" date="2022-04" db="EMBL/GenBank/DDBJ databases">
        <title>Carnegiea gigantea Genome sequencing and assembly v2.</title>
        <authorList>
            <person name="Copetti D."/>
            <person name="Sanderson M.J."/>
            <person name="Burquez A."/>
            <person name="Wojciechowski M.F."/>
        </authorList>
    </citation>
    <scope>NUCLEOTIDE SEQUENCE</scope>
    <source>
        <strain evidence="3">SGP5-SGP5p</strain>
        <tissue evidence="3">Aerial part</tissue>
    </source>
</reference>
<protein>
    <submittedName>
        <fullName evidence="3">Uncharacterized protein</fullName>
    </submittedName>
</protein>
<evidence type="ECO:0000313" key="4">
    <source>
        <dbReference type="Proteomes" id="UP001153076"/>
    </source>
</evidence>
<dbReference type="PANTHER" id="PTHR31071:SF2">
    <property type="entry name" value="ACTIN CYTOSKELETON-REGULATORY COMPLEX PAN-LIKE PROTEIN"/>
    <property type="match status" value="1"/>
</dbReference>
<evidence type="ECO:0000313" key="3">
    <source>
        <dbReference type="EMBL" id="KAJ8423369.1"/>
    </source>
</evidence>
<feature type="coiled-coil region" evidence="1">
    <location>
        <begin position="232"/>
        <end position="376"/>
    </location>
</feature>
<feature type="compositionally biased region" description="Polar residues" evidence="2">
    <location>
        <begin position="1"/>
        <end position="22"/>
    </location>
</feature>
<evidence type="ECO:0000256" key="1">
    <source>
        <dbReference type="SAM" id="Coils"/>
    </source>
</evidence>
<feature type="region of interest" description="Disordered" evidence="2">
    <location>
        <begin position="1"/>
        <end position="63"/>
    </location>
</feature>
<name>A0A9Q1GQD2_9CARY</name>
<dbReference type="InterPro" id="IPR043424">
    <property type="entry name" value="BLT-like"/>
</dbReference>
<dbReference type="EMBL" id="JAKOGI010001983">
    <property type="protein sequence ID" value="KAJ8423369.1"/>
    <property type="molecule type" value="Genomic_DNA"/>
</dbReference>
<keyword evidence="4" id="KW-1185">Reference proteome</keyword>
<accession>A0A9Q1GQD2</accession>
<dbReference type="OrthoDB" id="1927957at2759"/>
<dbReference type="AlphaFoldDB" id="A0A9Q1GQD2"/>
<feature type="region of interest" description="Disordered" evidence="2">
    <location>
        <begin position="76"/>
        <end position="145"/>
    </location>
</feature>
<feature type="compositionally biased region" description="Basic and acidic residues" evidence="2">
    <location>
        <begin position="113"/>
        <end position="128"/>
    </location>
</feature>
<feature type="compositionally biased region" description="Basic and acidic residues" evidence="2">
    <location>
        <begin position="88"/>
        <end position="100"/>
    </location>
</feature>
<proteinExistence type="predicted"/>
<evidence type="ECO:0000256" key="2">
    <source>
        <dbReference type="SAM" id="MobiDB-lite"/>
    </source>
</evidence>